<keyword evidence="5" id="KW-0418">Kinase</keyword>
<evidence type="ECO:0000313" key="6">
    <source>
        <dbReference type="Proteomes" id="UP001152797"/>
    </source>
</evidence>
<dbReference type="InterPro" id="IPR053211">
    <property type="entry name" value="DNA_repair-toleration"/>
</dbReference>
<feature type="transmembrane region" description="Helical" evidence="2">
    <location>
        <begin position="102"/>
        <end position="119"/>
    </location>
</feature>
<dbReference type="GO" id="GO:0016301">
    <property type="term" value="F:kinase activity"/>
    <property type="evidence" value="ECO:0007669"/>
    <property type="project" value="UniProtKB-KW"/>
</dbReference>
<sequence length="764" mass="83122">MMVQMLMERRILEEETDRQMRKRLDGGVHEGGCSGLGLGALESFMGGVVAVDNLWLCVAITLGMALVTGLTQPFAQPQMNVLQSACFACLALAAVGFRHHMALARLALAVPFVLLVLQLRRPDSPEMLALRLQQELEAKIHEGPVEVSAEQFTQIFTDETGTFRLAMEKSRGKMSFLALTGCPQTWGIELRFFWRATRCRRGWSALKKCRRSCEGSCRAWVSWEKAIHGIWCYNNCTLRSIRSSDATGGLSSVKEMTDLGVLELAGSQITGNVSELAKLKGLCKLDLSHTEVMGDLAELSKLTALTQLRLPHTQVSGNVAELSKLNLFRLDLSQTEVMGDLAELSKLTALEDLRLPHTQVSGNVAELSKLKELRHLDLSRTQVVGDVSVLTNMTKLYDLSLAQSRVHGDFGVISSMPSLEEADLSSTAVSGNLEDLRWGCCKKLRELHLGDAQVRVSPDVSVRRGLLPALRSFNVSGSKLNASVNDLLAFLASTRITSIVAAGCGLTGELPALLAKTPLGTSLQLLDLSGNGLDAVDALLANLRLDVSRNEIPLRVSRDVIKAAAKSGTDLWMMNTELANREEIMANCSNELQLEQMWTPRETGGYSCHDLVRPNIRVTPERFLPKIMCACGPGHFGAGTNCSACPKNTFNDQMDQNKCQACPQGGKAPAGSQALSACKCPYGTPGTFENKTMCRCDRGEALSSDHECRSCGKLHLVCDAPGSLVATAPLEPGHIRLKEPSEEIFECLDRQHCRNSSCAPGLGR</sequence>
<dbReference type="Gene3D" id="3.80.10.10">
    <property type="entry name" value="Ribonuclease Inhibitor"/>
    <property type="match status" value="2"/>
</dbReference>
<dbReference type="EMBL" id="CAMXCT010000651">
    <property type="protein sequence ID" value="CAI3981668.1"/>
    <property type="molecule type" value="Genomic_DNA"/>
</dbReference>
<evidence type="ECO:0000256" key="2">
    <source>
        <dbReference type="SAM" id="Phobius"/>
    </source>
</evidence>
<dbReference type="SUPFAM" id="SSF57184">
    <property type="entry name" value="Growth factor receptor domain"/>
    <property type="match status" value="1"/>
</dbReference>
<accession>A0A9P1C041</accession>
<keyword evidence="6" id="KW-1185">Reference proteome</keyword>
<reference evidence="4" key="2">
    <citation type="submission" date="2024-04" db="EMBL/GenBank/DDBJ databases">
        <authorList>
            <person name="Chen Y."/>
            <person name="Shah S."/>
            <person name="Dougan E. K."/>
            <person name="Thang M."/>
            <person name="Chan C."/>
        </authorList>
    </citation>
    <scope>NUCLEOTIDE SEQUENCE [LARGE SCALE GENOMIC DNA]</scope>
</reference>
<dbReference type="InterPro" id="IPR009030">
    <property type="entry name" value="Growth_fac_rcpt_cys_sf"/>
</dbReference>
<feature type="transmembrane region" description="Helical" evidence="2">
    <location>
        <begin position="81"/>
        <end position="97"/>
    </location>
</feature>
<keyword evidence="5" id="KW-0675">Receptor</keyword>
<evidence type="ECO:0000313" key="4">
    <source>
        <dbReference type="EMBL" id="CAL1135043.1"/>
    </source>
</evidence>
<dbReference type="Gene3D" id="2.10.50.10">
    <property type="entry name" value="Tumor Necrosis Factor Receptor, subunit A, domain 2"/>
    <property type="match status" value="1"/>
</dbReference>
<dbReference type="SUPFAM" id="SSF52058">
    <property type="entry name" value="L domain-like"/>
    <property type="match status" value="1"/>
</dbReference>
<evidence type="ECO:0000313" key="5">
    <source>
        <dbReference type="EMBL" id="CAL4768980.1"/>
    </source>
</evidence>
<dbReference type="PANTHER" id="PTHR48060:SF21">
    <property type="entry name" value="L DOMAIN-LIKE PROTEIN"/>
    <property type="match status" value="1"/>
</dbReference>
<dbReference type="InterPro" id="IPR032675">
    <property type="entry name" value="LRR_dom_sf"/>
</dbReference>
<dbReference type="Proteomes" id="UP001152797">
    <property type="component" value="Unassembled WGS sequence"/>
</dbReference>
<dbReference type="EMBL" id="CAMXCT020000651">
    <property type="protein sequence ID" value="CAL1135043.1"/>
    <property type="molecule type" value="Genomic_DNA"/>
</dbReference>
<feature type="non-terminal residue" evidence="3">
    <location>
        <position position="1"/>
    </location>
</feature>
<organism evidence="3">
    <name type="scientific">Cladocopium goreaui</name>
    <dbReference type="NCBI Taxonomy" id="2562237"/>
    <lineage>
        <taxon>Eukaryota</taxon>
        <taxon>Sar</taxon>
        <taxon>Alveolata</taxon>
        <taxon>Dinophyceae</taxon>
        <taxon>Suessiales</taxon>
        <taxon>Symbiodiniaceae</taxon>
        <taxon>Cladocopium</taxon>
    </lineage>
</organism>
<keyword evidence="5" id="KW-0808">Transferase</keyword>
<feature type="transmembrane region" description="Helical" evidence="2">
    <location>
        <begin position="54"/>
        <end position="75"/>
    </location>
</feature>
<proteinExistence type="predicted"/>
<name>A0A9P1C041_9DINO</name>
<reference evidence="3" key="1">
    <citation type="submission" date="2022-10" db="EMBL/GenBank/DDBJ databases">
        <authorList>
            <person name="Chen Y."/>
            <person name="Dougan E. K."/>
            <person name="Chan C."/>
            <person name="Rhodes N."/>
            <person name="Thang M."/>
        </authorList>
    </citation>
    <scope>NUCLEOTIDE SEQUENCE</scope>
</reference>
<dbReference type="SMART" id="SM01411">
    <property type="entry name" value="Ephrin_rec_like"/>
    <property type="match status" value="1"/>
</dbReference>
<gene>
    <name evidence="3" type="ORF">C1SCF055_LOCUS9433</name>
</gene>
<dbReference type="AlphaFoldDB" id="A0A9P1C041"/>
<keyword evidence="2" id="KW-0472">Membrane</keyword>
<keyword evidence="2" id="KW-0812">Transmembrane</keyword>
<evidence type="ECO:0000256" key="1">
    <source>
        <dbReference type="ARBA" id="ARBA00022729"/>
    </source>
</evidence>
<dbReference type="OrthoDB" id="676979at2759"/>
<dbReference type="EMBL" id="CAMXCT030000651">
    <property type="protein sequence ID" value="CAL4768980.1"/>
    <property type="molecule type" value="Genomic_DNA"/>
</dbReference>
<dbReference type="CDD" id="cd00185">
    <property type="entry name" value="TNFRSF"/>
    <property type="match status" value="1"/>
</dbReference>
<dbReference type="PANTHER" id="PTHR48060">
    <property type="entry name" value="DNA DAMAGE-REPAIR/TOLERATION PROTEIN DRT100"/>
    <property type="match status" value="1"/>
</dbReference>
<protein>
    <submittedName>
        <fullName evidence="5">LRR receptor-like serine/threonine-protein kinase GSO1</fullName>
    </submittedName>
</protein>
<comment type="caution">
    <text evidence="3">The sequence shown here is derived from an EMBL/GenBank/DDBJ whole genome shotgun (WGS) entry which is preliminary data.</text>
</comment>
<evidence type="ECO:0000313" key="3">
    <source>
        <dbReference type="EMBL" id="CAI3981668.1"/>
    </source>
</evidence>
<keyword evidence="1" id="KW-0732">Signal</keyword>
<keyword evidence="2" id="KW-1133">Transmembrane helix</keyword>